<dbReference type="Gene3D" id="3.90.1170.30">
    <property type="entry name" value="Pyrimidine nucleoside phosphorylase-like, C-terminal domain"/>
    <property type="match status" value="1"/>
</dbReference>
<dbReference type="InterPro" id="IPR013102">
    <property type="entry name" value="PYNP_C"/>
</dbReference>
<dbReference type="SUPFAM" id="SSF52418">
    <property type="entry name" value="Nucleoside phosphorylase/phosphoribosyltransferase catalytic domain"/>
    <property type="match status" value="1"/>
</dbReference>
<accession>A0ABS9CQZ5</accession>
<evidence type="ECO:0000256" key="9">
    <source>
        <dbReference type="ARBA" id="ARBA00048453"/>
    </source>
</evidence>
<keyword evidence="13" id="KW-1185">Reference proteome</keyword>
<dbReference type="Gene3D" id="3.40.1030.10">
    <property type="entry name" value="Nucleoside phosphorylase/phosphoribosyltransferase catalytic domain"/>
    <property type="match status" value="1"/>
</dbReference>
<dbReference type="Pfam" id="PF02885">
    <property type="entry name" value="Glycos_trans_3N"/>
    <property type="match status" value="1"/>
</dbReference>
<protein>
    <recommendedName>
        <fullName evidence="6">Pyrimidine-nucleoside phosphorylase</fullName>
        <ecNumber evidence="5">2.4.2.2</ecNumber>
    </recommendedName>
</protein>
<dbReference type="Pfam" id="PF07831">
    <property type="entry name" value="PYNP_C"/>
    <property type="match status" value="1"/>
</dbReference>
<dbReference type="EMBL" id="JAFBIT010000003">
    <property type="protein sequence ID" value="MCF2653200.1"/>
    <property type="molecule type" value="Genomic_DNA"/>
</dbReference>
<evidence type="ECO:0000256" key="2">
    <source>
        <dbReference type="ARBA" id="ARBA00003877"/>
    </source>
</evidence>
<dbReference type="InterPro" id="IPR017459">
    <property type="entry name" value="Glycosyl_Trfase_fam3_N_dom"/>
</dbReference>
<comment type="subunit">
    <text evidence="4">Homodimer.</text>
</comment>
<feature type="domain" description="Pyrimidine nucleoside phosphorylase C-terminal" evidence="11">
    <location>
        <begin position="345"/>
        <end position="419"/>
    </location>
</feature>
<comment type="catalytic activity">
    <reaction evidence="1">
        <text>2'-deoxyuridine + phosphate = 2-deoxy-alpha-D-ribose 1-phosphate + uracil</text>
        <dbReference type="Rhea" id="RHEA:22824"/>
        <dbReference type="ChEBI" id="CHEBI:16450"/>
        <dbReference type="ChEBI" id="CHEBI:17568"/>
        <dbReference type="ChEBI" id="CHEBI:43474"/>
        <dbReference type="ChEBI" id="CHEBI:57259"/>
        <dbReference type="EC" id="2.4.2.2"/>
    </reaction>
</comment>
<dbReference type="PROSITE" id="PS00647">
    <property type="entry name" value="THYMID_PHOSPHORYLASE"/>
    <property type="match status" value="1"/>
</dbReference>
<evidence type="ECO:0000259" key="11">
    <source>
        <dbReference type="SMART" id="SM00941"/>
    </source>
</evidence>
<evidence type="ECO:0000313" key="13">
    <source>
        <dbReference type="Proteomes" id="UP001299220"/>
    </source>
</evidence>
<dbReference type="RefSeq" id="WP_235324219.1">
    <property type="nucleotide sequence ID" value="NZ_JAFBIT010000003.1"/>
</dbReference>
<sequence>MHMVDIIRKKRGGGELTDAEIDAVVHGCVSGEIPDYQLSALMMAICFQGMTKRETARLTLAMAHSGDMVDLSAVGGITVDKHSTGGVGDKTSLVIVPIAAAYGVKIAKMSGRGLGHTGGTVDKMESIPGMRTALSREEFLAVVRRVGCAVIGQSGDLCPADKKLYALRDVTATVESIPLIASSIMSKKIAAGSDRILLDVKAGSGAFMKTKDDAEALAREMVEIGASVGRKTVALITNMDRPLGRAIGNALEIIEVCETLKGRGPADLTAECVELAANMIYLGERAENMKTARMLAKDAIESGAAFQKLCEMVEAQGGDADYLRDTSRFTLGHVQQDVLCPADGFITRADAEQIGRASVLLGAGRETKDSAIDFGAGIILHKNAGDAVKRGDVLATLYADGETRCEEAAPKLLQAFSFGAEPPKPEPLVLARVE</sequence>
<evidence type="ECO:0000313" key="12">
    <source>
        <dbReference type="EMBL" id="MCF2653200.1"/>
    </source>
</evidence>
<evidence type="ECO:0000256" key="7">
    <source>
        <dbReference type="ARBA" id="ARBA00022676"/>
    </source>
</evidence>
<dbReference type="PIRSF" id="PIRSF000478">
    <property type="entry name" value="TP_PyNP"/>
    <property type="match status" value="1"/>
</dbReference>
<evidence type="ECO:0000256" key="8">
    <source>
        <dbReference type="ARBA" id="ARBA00022679"/>
    </source>
</evidence>
<dbReference type="InterPro" id="IPR000053">
    <property type="entry name" value="Thymidine/pyrmidine_PPase"/>
</dbReference>
<comment type="function">
    <text evidence="2">Catalyzes phosphorolysis of the pyrimidine nucleosides uridine, thymidine and 2'-deoxyuridine with the formation of the corresponding pyrimidine base and ribose-1-phosphate.</text>
</comment>
<comment type="catalytic activity">
    <reaction evidence="10">
        <text>thymidine + phosphate = 2-deoxy-alpha-D-ribose 1-phosphate + thymine</text>
        <dbReference type="Rhea" id="RHEA:16037"/>
        <dbReference type="ChEBI" id="CHEBI:17748"/>
        <dbReference type="ChEBI" id="CHEBI:17821"/>
        <dbReference type="ChEBI" id="CHEBI:43474"/>
        <dbReference type="ChEBI" id="CHEBI:57259"/>
        <dbReference type="EC" id="2.4.2.2"/>
    </reaction>
</comment>
<dbReference type="Pfam" id="PF00591">
    <property type="entry name" value="Glycos_transf_3"/>
    <property type="match status" value="1"/>
</dbReference>
<dbReference type="SMART" id="SM00941">
    <property type="entry name" value="PYNP_C"/>
    <property type="match status" value="1"/>
</dbReference>
<gene>
    <name evidence="12" type="ORF">JQM67_11370</name>
</gene>
<dbReference type="InterPro" id="IPR000312">
    <property type="entry name" value="Glycosyl_Trfase_fam3"/>
</dbReference>
<dbReference type="Gene3D" id="1.20.970.10">
    <property type="entry name" value="Transferase, Pyrimidine Nucleoside Phosphorylase, Chain C"/>
    <property type="match status" value="1"/>
</dbReference>
<dbReference type="NCBIfam" id="TIGR02644">
    <property type="entry name" value="Y_phosphoryl"/>
    <property type="match status" value="1"/>
</dbReference>
<dbReference type="NCBIfam" id="NF004490">
    <property type="entry name" value="PRK05820.1"/>
    <property type="match status" value="1"/>
</dbReference>
<dbReference type="PANTHER" id="PTHR10515">
    <property type="entry name" value="THYMIDINE PHOSPHORYLASE"/>
    <property type="match status" value="1"/>
</dbReference>
<evidence type="ECO:0000256" key="4">
    <source>
        <dbReference type="ARBA" id="ARBA00011738"/>
    </source>
</evidence>
<comment type="similarity">
    <text evidence="3">Belongs to the thymidine/pyrimidine-nucleoside phosphorylase family.</text>
</comment>
<comment type="catalytic activity">
    <reaction evidence="9">
        <text>uridine + phosphate = alpha-D-ribose 1-phosphate + uracil</text>
        <dbReference type="Rhea" id="RHEA:24388"/>
        <dbReference type="ChEBI" id="CHEBI:16704"/>
        <dbReference type="ChEBI" id="CHEBI:17568"/>
        <dbReference type="ChEBI" id="CHEBI:43474"/>
        <dbReference type="ChEBI" id="CHEBI:57720"/>
        <dbReference type="EC" id="2.4.2.2"/>
    </reaction>
</comment>
<dbReference type="EC" id="2.4.2.2" evidence="5"/>
<dbReference type="InterPro" id="IPR017872">
    <property type="entry name" value="Pyrmidine_PPase_CS"/>
</dbReference>
<dbReference type="InterPro" id="IPR036320">
    <property type="entry name" value="Glycosyl_Trfase_fam3_N_dom_sf"/>
</dbReference>
<evidence type="ECO:0000256" key="3">
    <source>
        <dbReference type="ARBA" id="ARBA00006915"/>
    </source>
</evidence>
<evidence type="ECO:0000256" key="5">
    <source>
        <dbReference type="ARBA" id="ARBA00011889"/>
    </source>
</evidence>
<dbReference type="PANTHER" id="PTHR10515:SF0">
    <property type="entry name" value="THYMIDINE PHOSPHORYLASE"/>
    <property type="match status" value="1"/>
</dbReference>
<dbReference type="Proteomes" id="UP001299220">
    <property type="component" value="Unassembled WGS sequence"/>
</dbReference>
<evidence type="ECO:0000256" key="1">
    <source>
        <dbReference type="ARBA" id="ARBA00001066"/>
    </source>
</evidence>
<dbReference type="SUPFAM" id="SSF54680">
    <property type="entry name" value="Pyrimidine nucleoside phosphorylase C-terminal domain"/>
    <property type="match status" value="1"/>
</dbReference>
<dbReference type="InterPro" id="IPR035902">
    <property type="entry name" value="Nuc_phospho_transferase"/>
</dbReference>
<keyword evidence="8 12" id="KW-0808">Transferase</keyword>
<comment type="caution">
    <text evidence="12">The sequence shown here is derived from an EMBL/GenBank/DDBJ whole genome shotgun (WGS) entry which is preliminary data.</text>
</comment>
<dbReference type="InterPro" id="IPR018090">
    <property type="entry name" value="Pyrmidine_PPas_bac/euk"/>
</dbReference>
<dbReference type="InterPro" id="IPR036566">
    <property type="entry name" value="PYNP-like_C_sf"/>
</dbReference>
<evidence type="ECO:0000256" key="10">
    <source>
        <dbReference type="ARBA" id="ARBA00048525"/>
    </source>
</evidence>
<organism evidence="12 13">
    <name type="scientific">Anaeromassilibacillus senegalensis</name>
    <dbReference type="NCBI Taxonomy" id="1673717"/>
    <lineage>
        <taxon>Bacteria</taxon>
        <taxon>Bacillati</taxon>
        <taxon>Bacillota</taxon>
        <taxon>Clostridia</taxon>
        <taxon>Eubacteriales</taxon>
        <taxon>Acutalibacteraceae</taxon>
        <taxon>Anaeromassilibacillus</taxon>
    </lineage>
</organism>
<keyword evidence="7 12" id="KW-0328">Glycosyltransferase</keyword>
<dbReference type="GO" id="GO:0016154">
    <property type="term" value="F:pyrimidine-nucleoside phosphorylase activity"/>
    <property type="evidence" value="ECO:0007669"/>
    <property type="project" value="UniProtKB-EC"/>
</dbReference>
<evidence type="ECO:0000256" key="6">
    <source>
        <dbReference type="ARBA" id="ARBA00014680"/>
    </source>
</evidence>
<dbReference type="NCBIfam" id="NF004747">
    <property type="entry name" value="PRK06078.1"/>
    <property type="match status" value="1"/>
</dbReference>
<reference evidence="12 13" key="1">
    <citation type="submission" date="2020-12" db="EMBL/GenBank/DDBJ databases">
        <title>Whole genome sequences of gut porcine anaerobes.</title>
        <authorList>
            <person name="Kubasova T."/>
            <person name="Jahodarova E."/>
            <person name="Rychlik I."/>
        </authorList>
    </citation>
    <scope>NUCLEOTIDE SEQUENCE [LARGE SCALE GENOMIC DNA]</scope>
    <source>
        <strain evidence="12 13">An867</strain>
    </source>
</reference>
<dbReference type="SUPFAM" id="SSF47648">
    <property type="entry name" value="Nucleoside phosphorylase/phosphoribosyltransferase N-terminal domain"/>
    <property type="match status" value="1"/>
</dbReference>
<name>A0ABS9CQZ5_9FIRM</name>
<proteinExistence type="inferred from homology"/>